<evidence type="ECO:0000259" key="6">
    <source>
        <dbReference type="SMART" id="SM00535"/>
    </source>
</evidence>
<feature type="active site" evidence="5">
    <location>
        <position position="23"/>
    </location>
</feature>
<dbReference type="GO" id="GO:0016787">
    <property type="term" value="F:hydrolase activity"/>
    <property type="evidence" value="ECO:0007669"/>
    <property type="project" value="UniProtKB-KW"/>
</dbReference>
<dbReference type="Pfam" id="PF00636">
    <property type="entry name" value="Ribonuclease_3"/>
    <property type="match status" value="1"/>
</dbReference>
<keyword evidence="5" id="KW-0699">rRNA-binding</keyword>
<dbReference type="PANTHER" id="PTHR34276:SF1">
    <property type="entry name" value="MINI-RIBONUCLEASE 3"/>
    <property type="match status" value="1"/>
</dbReference>
<keyword evidence="1 5" id="KW-0698">rRNA processing</keyword>
<keyword evidence="5" id="KW-0963">Cytoplasm</keyword>
<keyword evidence="5" id="KW-0694">RNA-binding</keyword>
<comment type="subunit">
    <text evidence="5">Homodimer.</text>
</comment>
<comment type="cofactor">
    <cofactor evidence="5">
        <name>Mg(2+)</name>
        <dbReference type="ChEBI" id="CHEBI:18420"/>
    </cofactor>
</comment>
<comment type="caution">
    <text evidence="7">The sequence shown here is derived from an EMBL/GenBank/DDBJ whole genome shotgun (WGS) entry which is preliminary data.</text>
</comment>
<evidence type="ECO:0000256" key="4">
    <source>
        <dbReference type="ARBA" id="ARBA00022801"/>
    </source>
</evidence>
<dbReference type="PANTHER" id="PTHR34276">
    <property type="entry name" value="MINI-RIBONUCLEASE 3"/>
    <property type="match status" value="1"/>
</dbReference>
<evidence type="ECO:0000313" key="7">
    <source>
        <dbReference type="EMBL" id="CAH0417407.1"/>
    </source>
</evidence>
<name>A0ABN8BI43_9LACO</name>
<comment type="similarity">
    <text evidence="5">Belongs to the MrnC RNase family.</text>
</comment>
<reference evidence="7 8" key="1">
    <citation type="submission" date="2021-11" db="EMBL/GenBank/DDBJ databases">
        <authorList>
            <person name="Depoorter E."/>
        </authorList>
    </citation>
    <scope>NUCLEOTIDE SEQUENCE [LARGE SCALE GENOMIC DNA]</scope>
    <source>
        <strain evidence="7 8">LMG 24289</strain>
    </source>
</reference>
<dbReference type="InterPro" id="IPR000999">
    <property type="entry name" value="RNase_III_dom"/>
</dbReference>
<feature type="domain" description="RNase III" evidence="6">
    <location>
        <begin position="1"/>
        <end position="137"/>
    </location>
</feature>
<keyword evidence="5" id="KW-0690">Ribosome biogenesis</keyword>
<organism evidence="7 8">
    <name type="scientific">Periweissella fabaria</name>
    <dbReference type="NCBI Taxonomy" id="546157"/>
    <lineage>
        <taxon>Bacteria</taxon>
        <taxon>Bacillati</taxon>
        <taxon>Bacillota</taxon>
        <taxon>Bacilli</taxon>
        <taxon>Lactobacillales</taxon>
        <taxon>Lactobacillaceae</taxon>
        <taxon>Periweissella</taxon>
    </lineage>
</organism>
<keyword evidence="2 5" id="KW-0540">Nuclease</keyword>
<dbReference type="Proteomes" id="UP000789707">
    <property type="component" value="Unassembled WGS sequence"/>
</dbReference>
<dbReference type="EC" id="3.1.26.-" evidence="5"/>
<keyword evidence="5" id="KW-0460">Magnesium</keyword>
<proteinExistence type="inferred from homology"/>
<dbReference type="EMBL" id="CAKKNS010000009">
    <property type="protein sequence ID" value="CAH0417407.1"/>
    <property type="molecule type" value="Genomic_DNA"/>
</dbReference>
<dbReference type="PIRSF" id="PIRSF005520">
    <property type="entry name" value="UCP005520"/>
    <property type="match status" value="1"/>
</dbReference>
<evidence type="ECO:0000256" key="1">
    <source>
        <dbReference type="ARBA" id="ARBA00022552"/>
    </source>
</evidence>
<sequence>MEERMNMANYQQMNGIALAYMGDAVYEIYIRQHLLAKGMVKPTHLHHTATRYVSAKAHAALYRLMEADAILTDEEKQYFLRGRNAKSHTGAKNTDIVSYRISTGVEALFGYLYLSEQTKRIEQLAAWCIEQVESGRTKANAI</sequence>
<comment type="function">
    <text evidence="5">Involved in correct processing of both the 5' and 3' ends of 23S rRNA precursor. Processes 30S rRNA precursor transcript even in absence of ribonuclease 3 (Rnc); Rnc processes 30S rRNA into smaller rRNA precursors.</text>
</comment>
<accession>A0ABN8BI43</accession>
<protein>
    <recommendedName>
        <fullName evidence="5">Mini-ribonuclease 3</fullName>
        <shortName evidence="5">Mini-3</shortName>
        <shortName evidence="5">Mini-RNase 3</shortName>
        <ecNumber evidence="5">3.1.26.-</ecNumber>
    </recommendedName>
    <alternativeName>
        <fullName evidence="5">Mini-RNase III</fullName>
        <shortName evidence="5">Mini-III</shortName>
    </alternativeName>
</protein>
<keyword evidence="3 5" id="KW-0255">Endonuclease</keyword>
<keyword evidence="4 5" id="KW-0378">Hydrolase</keyword>
<keyword evidence="8" id="KW-1185">Reference proteome</keyword>
<dbReference type="SUPFAM" id="SSF69065">
    <property type="entry name" value="RNase III domain-like"/>
    <property type="match status" value="1"/>
</dbReference>
<evidence type="ECO:0000313" key="8">
    <source>
        <dbReference type="Proteomes" id="UP000789707"/>
    </source>
</evidence>
<dbReference type="InterPro" id="IPR008226">
    <property type="entry name" value="Mini3_fam"/>
</dbReference>
<dbReference type="Gene3D" id="1.10.1520.10">
    <property type="entry name" value="Ribonuclease III domain"/>
    <property type="match status" value="1"/>
</dbReference>
<dbReference type="HAMAP" id="MF_01468">
    <property type="entry name" value="RNase_Mini_III"/>
    <property type="match status" value="1"/>
</dbReference>
<gene>
    <name evidence="5 7" type="primary">mrnC</name>
    <name evidence="7" type="ORF">WFA24289_01748</name>
</gene>
<dbReference type="SMART" id="SM00535">
    <property type="entry name" value="RIBOc"/>
    <property type="match status" value="1"/>
</dbReference>
<evidence type="ECO:0000256" key="5">
    <source>
        <dbReference type="HAMAP-Rule" id="MF_01468"/>
    </source>
</evidence>
<dbReference type="InterPro" id="IPR036389">
    <property type="entry name" value="RNase_III_sf"/>
</dbReference>
<evidence type="ECO:0000256" key="2">
    <source>
        <dbReference type="ARBA" id="ARBA00022722"/>
    </source>
</evidence>
<evidence type="ECO:0000256" key="3">
    <source>
        <dbReference type="ARBA" id="ARBA00022759"/>
    </source>
</evidence>
<comment type="subcellular location">
    <subcellularLocation>
        <location evidence="5">Cytoplasm</location>
    </subcellularLocation>
</comment>